<name>A0A0M9G2V2_LEPPY</name>
<feature type="compositionally biased region" description="Basic and acidic residues" evidence="3">
    <location>
        <begin position="1"/>
        <end position="11"/>
    </location>
</feature>
<dbReference type="PROSITE" id="PS50009">
    <property type="entry name" value="RASGEF_CAT"/>
    <property type="match status" value="1"/>
</dbReference>
<dbReference type="PANTHER" id="PTHR23113:SF99">
    <property type="entry name" value="RASGEF DOMAIN-CONTAINING PROTEIN"/>
    <property type="match status" value="1"/>
</dbReference>
<evidence type="ECO:0000259" key="4">
    <source>
        <dbReference type="PROSITE" id="PS50009"/>
    </source>
</evidence>
<feature type="compositionally biased region" description="Basic and acidic residues" evidence="3">
    <location>
        <begin position="184"/>
        <end position="194"/>
    </location>
</feature>
<dbReference type="OMA" id="CRVHETD"/>
<dbReference type="InterPro" id="IPR023578">
    <property type="entry name" value="Ras_GEF_dom_sf"/>
</dbReference>
<proteinExistence type="predicted"/>
<feature type="compositionally biased region" description="Low complexity" evidence="3">
    <location>
        <begin position="161"/>
        <end position="175"/>
    </location>
</feature>
<feature type="region of interest" description="Disordered" evidence="3">
    <location>
        <begin position="1"/>
        <end position="39"/>
    </location>
</feature>
<dbReference type="Gene3D" id="1.10.840.10">
    <property type="entry name" value="Ras guanine-nucleotide exchange factors catalytic domain"/>
    <property type="match status" value="1"/>
</dbReference>
<feature type="region of interest" description="Disordered" evidence="3">
    <location>
        <begin position="843"/>
        <end position="923"/>
    </location>
</feature>
<evidence type="ECO:0000256" key="2">
    <source>
        <dbReference type="PROSITE-ProRule" id="PRU00168"/>
    </source>
</evidence>
<dbReference type="InterPro" id="IPR001895">
    <property type="entry name" value="RASGEF_cat_dom"/>
</dbReference>
<comment type="caution">
    <text evidence="5">The sequence shown here is derived from an EMBL/GenBank/DDBJ whole genome shotgun (WGS) entry which is preliminary data.</text>
</comment>
<dbReference type="SUPFAM" id="SSF48366">
    <property type="entry name" value="Ras GEF"/>
    <property type="match status" value="1"/>
</dbReference>
<evidence type="ECO:0000313" key="5">
    <source>
        <dbReference type="EMBL" id="KPA81026.1"/>
    </source>
</evidence>
<feature type="compositionally biased region" description="Polar residues" evidence="3">
    <location>
        <begin position="126"/>
        <end position="146"/>
    </location>
</feature>
<dbReference type="InterPro" id="IPR008937">
    <property type="entry name" value="Ras-like_GEF"/>
</dbReference>
<dbReference type="GO" id="GO:0005085">
    <property type="term" value="F:guanyl-nucleotide exchange factor activity"/>
    <property type="evidence" value="ECO:0007669"/>
    <property type="project" value="UniProtKB-KW"/>
</dbReference>
<dbReference type="GeneID" id="26904688"/>
<accession>A0A0M9G2V2</accession>
<keyword evidence="1 2" id="KW-0344">Guanine-nucleotide releasing factor</keyword>
<protein>
    <recommendedName>
        <fullName evidence="4">Ras-GEF domain-containing protein</fullName>
    </recommendedName>
</protein>
<feature type="compositionally biased region" description="Polar residues" evidence="3">
    <location>
        <begin position="280"/>
        <end position="298"/>
    </location>
</feature>
<dbReference type="InterPro" id="IPR036964">
    <property type="entry name" value="RASGEF_cat_dom_sf"/>
</dbReference>
<dbReference type="PANTHER" id="PTHR23113">
    <property type="entry name" value="GUANINE NUCLEOTIDE EXCHANGE FACTOR"/>
    <property type="match status" value="1"/>
</dbReference>
<gene>
    <name evidence="5" type="ORF">ABB37_04397</name>
</gene>
<feature type="compositionally biased region" description="Low complexity" evidence="3">
    <location>
        <begin position="242"/>
        <end position="263"/>
    </location>
</feature>
<dbReference type="VEuPathDB" id="TriTrypDB:LpyrH10_07_2040"/>
<dbReference type="Proteomes" id="UP000037923">
    <property type="component" value="Unassembled WGS sequence"/>
</dbReference>
<sequence>MFGHRSIRDDDGPQQTETQGPVMGASANSNRTAAYEEPSGIFGFVSGRFRRSRRKTKKLVSGEGLPLHEKGTFAPLAERGNGAVAYEHSGNSSSSSNDRREKSGGGTRENSVNYAHGAERVVDVNSAPSQGGENSKETASSQNTRTLHGREAVGSGTVHVASSSASSTSTNSSNTEYAPPSVNGKDDGNARDSGSRPLSRRNRQAPLPPSDPPAHALMAAASSRSDQTAKDRMTDTKNEKLSSSSASVTTATSSTSDSESDSQSHSDDDDDADSVGRGSSKISDQSEGPSSRVRFSNSDVRRHTLLSPASPTYYAPTRDVRSSLVSTMDVDVAVVRERRRQRQHQLYLQTALHQQVTAVAPNALARPVERSFLQQRADTVYQRHMDAFVESYLSAPRYRTALAQFRKHLTVPEQQLRTADAREHYRRATEIIASRARDESAAGRTGDWWRVGNAVGGDTKDDDGGVYSNGAAAHAVKSGADRYRLEKTDLELLAGDSARRARLLDDTLPWRPIDFDATGIRLEALEHLQADLGGTDALTGGGGSGAPAVGGSVNLLIEVLILTEMDVPFTSIIPTVNYTNVFLLLASLFVLPEVLLTKLIRFYRSVRVWEAQVADTSRAIYLERRILQCILVYCRVHETDLTLSCLQRLAVFAASEGFLGPVNVLNDAVGKDQWPCQEGVYCAARRRAAVCAQAAAAAAGTVPTSPTGPGGGSSAGFGHLRHYKRHGSTDARRAADLGIAGLFPQRNSPFNPNAMLNPATRAPLQNEVGQALLEFIVYLQRTIVVYYRPIDVPADCLKSLPFAVEGPARMFVDTLVLRPSLGCTSLSLRSAMTADPRLAPEPFASAVGGGVGSSTGHPSSSSGDPSRDYRYRGGGLSTQFHDGGASADRRAASHGSSEARPGLGPDGREMAATGGGGAAAAAASPQASTLETTVLQKPLSVVDLDAELLSRQICLLSFSLFTAVHIRELLNNAWTDAAMKFSVSTKLTELMEFSSHLQRWTAAVVLTPATWAECQRGLRYFLEVCRMLYEQQNYEMAAAILEGVRHPSVDFLDRAFAEARGQGLLSPVERRELETLQELMDPFASYSPSSLYSVTARTVGDMETPMLPRLSPILGVIFRSEETRGKTVSIRSSDGQAVVNWSKVTGLGKMVVLWMRCQHTPFAFPVDPEIQEFLWSTMNHQWTDALLMRAARRAKQ</sequence>
<feature type="region of interest" description="Disordered" evidence="3">
    <location>
        <begin position="57"/>
        <end position="303"/>
    </location>
</feature>
<dbReference type="GO" id="GO:0007264">
    <property type="term" value="P:small GTPase-mediated signal transduction"/>
    <property type="evidence" value="ECO:0007669"/>
    <property type="project" value="InterPro"/>
</dbReference>
<organism evidence="5 6">
    <name type="scientific">Leptomonas pyrrhocoris</name>
    <name type="common">Firebug parasite</name>
    <dbReference type="NCBI Taxonomy" id="157538"/>
    <lineage>
        <taxon>Eukaryota</taxon>
        <taxon>Discoba</taxon>
        <taxon>Euglenozoa</taxon>
        <taxon>Kinetoplastea</taxon>
        <taxon>Metakinetoplastina</taxon>
        <taxon>Trypanosomatida</taxon>
        <taxon>Trypanosomatidae</taxon>
        <taxon>Leishmaniinae</taxon>
        <taxon>Leptomonas</taxon>
    </lineage>
</organism>
<feature type="compositionally biased region" description="Low complexity" evidence="3">
    <location>
        <begin position="854"/>
        <end position="864"/>
    </location>
</feature>
<dbReference type="SMART" id="SM00147">
    <property type="entry name" value="RasGEF"/>
    <property type="match status" value="1"/>
</dbReference>
<feature type="compositionally biased region" description="Basic and acidic residues" evidence="3">
    <location>
        <begin position="227"/>
        <end position="240"/>
    </location>
</feature>
<reference evidence="5 6" key="1">
    <citation type="submission" date="2015-07" db="EMBL/GenBank/DDBJ databases">
        <title>High-quality genome of monoxenous trypanosomatid Leptomonas pyrrhocoris.</title>
        <authorList>
            <person name="Flegontov P."/>
            <person name="Butenko A."/>
            <person name="Firsov S."/>
            <person name="Vlcek C."/>
            <person name="Logacheva M.D."/>
            <person name="Field M."/>
            <person name="Filatov D."/>
            <person name="Flegontova O."/>
            <person name="Gerasimov E."/>
            <person name="Jackson A.P."/>
            <person name="Kelly S."/>
            <person name="Opperdoes F."/>
            <person name="O'Reilly A."/>
            <person name="Votypka J."/>
            <person name="Yurchenko V."/>
            <person name="Lukes J."/>
        </authorList>
    </citation>
    <scope>NUCLEOTIDE SEQUENCE [LARGE SCALE GENOMIC DNA]</scope>
    <source>
        <strain evidence="5">H10</strain>
    </source>
</reference>
<dbReference type="AlphaFoldDB" id="A0A0M9G2V2"/>
<dbReference type="EMBL" id="LGTL01000007">
    <property type="protein sequence ID" value="KPA81026.1"/>
    <property type="molecule type" value="Genomic_DNA"/>
</dbReference>
<feature type="domain" description="Ras-GEF" evidence="4">
    <location>
        <begin position="945"/>
        <end position="1191"/>
    </location>
</feature>
<evidence type="ECO:0000313" key="6">
    <source>
        <dbReference type="Proteomes" id="UP000037923"/>
    </source>
</evidence>
<dbReference type="RefSeq" id="XP_015659465.1">
    <property type="nucleotide sequence ID" value="XM_015802064.1"/>
</dbReference>
<dbReference type="OrthoDB" id="546434at2759"/>
<dbReference type="Pfam" id="PF00617">
    <property type="entry name" value="RasGEF"/>
    <property type="match status" value="1"/>
</dbReference>
<evidence type="ECO:0000256" key="3">
    <source>
        <dbReference type="SAM" id="MobiDB-lite"/>
    </source>
</evidence>
<keyword evidence="6" id="KW-1185">Reference proteome</keyword>
<evidence type="ECO:0000256" key="1">
    <source>
        <dbReference type="ARBA" id="ARBA00022658"/>
    </source>
</evidence>